<dbReference type="EMBL" id="JHAC01000032">
    <property type="protein sequence ID" value="EYB67815.1"/>
    <property type="molecule type" value="Genomic_DNA"/>
</dbReference>
<dbReference type="CDD" id="cd06577">
    <property type="entry name" value="PASTA_pknB"/>
    <property type="match status" value="3"/>
</dbReference>
<dbReference type="Pfam" id="PF03793">
    <property type="entry name" value="PASTA"/>
    <property type="match status" value="3"/>
</dbReference>
<sequence length="572" mass="59545">MTGQAAAVIDGKYQVVRELAREGHVTLSEVRAGEGVTRRVAWFDVASPAARQGFHAYRAALRAINPAGLTDVVARPGAYYAVWQPVTGTPLPEVAQPLKQEETVQAVQALAARLAEHGYALSDADVVVEGRDVRVAYLRPAPEGRTPEEVARLNAEALAPLTGGRVRRRRQRQPGAWLTFVPGLLFLGGAVYLGAQAGQVYLNPPVREVLAVTGQPAPDAAQKLTAAGFQVVYAKGDVAGVPVGAVIRQDPAAGTTLPVGRLVTLTVNNPPSLTVPRLEELTVDQARAALRDSALALGKVVRVDGSLTKTPEGRVIAQVPEAGANLQRGQPVQLMVSSGVRGKETWLANLSGLTYEAAREHARIAGLVVTRVIQQPSDAPENTVLEQTPAPYVRVAVGSPVTLTVAAARYSPPSQPAGSLPLPPPYVPPLPEQGNPEQNNPDQSNPAQGAPDQNSSGQGGSGSAETPVAPPTAPEGTPDQAPAIPATPPEAPATSAQGAAARSVHFRYAFSGDLPAGSYTITVRDASGEREVQAATDSSQLAGATAEGDLTVRGDAVFIIRQNGNEFATVTP</sequence>
<dbReference type="OrthoDB" id="54740at2"/>
<gene>
    <name evidence="4" type="ORF">DEIPH_ctg032orf0060</name>
</gene>
<dbReference type="STRING" id="1476583.DEIPH_ctg032orf0060"/>
<dbReference type="RefSeq" id="WP_034357703.1">
    <property type="nucleotide sequence ID" value="NZ_JHAC01000032.1"/>
</dbReference>
<keyword evidence="2" id="KW-0812">Transmembrane</keyword>
<dbReference type="PATRIC" id="fig|1476583.3.peg.2113"/>
<feature type="region of interest" description="Disordered" evidence="1">
    <location>
        <begin position="412"/>
        <end position="498"/>
    </location>
</feature>
<feature type="domain" description="PASTA" evidence="3">
    <location>
        <begin position="342"/>
        <end position="407"/>
    </location>
</feature>
<dbReference type="PROSITE" id="PS51178">
    <property type="entry name" value="PASTA"/>
    <property type="match status" value="3"/>
</dbReference>
<dbReference type="eggNOG" id="COG2815">
    <property type="taxonomic scope" value="Bacteria"/>
</dbReference>
<comment type="caution">
    <text evidence="4">The sequence shown here is derived from an EMBL/GenBank/DDBJ whole genome shotgun (WGS) entry which is preliminary data.</text>
</comment>
<accession>A0A016QNT4</accession>
<evidence type="ECO:0000313" key="5">
    <source>
        <dbReference type="Proteomes" id="UP000020492"/>
    </source>
</evidence>
<feature type="domain" description="PASTA" evidence="3">
    <location>
        <begin position="203"/>
        <end position="269"/>
    </location>
</feature>
<dbReference type="AlphaFoldDB" id="A0A016QNT4"/>
<feature type="domain" description="PASTA" evidence="3">
    <location>
        <begin position="270"/>
        <end position="338"/>
    </location>
</feature>
<feature type="compositionally biased region" description="Pro residues" evidence="1">
    <location>
        <begin position="421"/>
        <end position="431"/>
    </location>
</feature>
<feature type="compositionally biased region" description="Polar residues" evidence="1">
    <location>
        <begin position="435"/>
        <end position="454"/>
    </location>
</feature>
<evidence type="ECO:0000256" key="1">
    <source>
        <dbReference type="SAM" id="MobiDB-lite"/>
    </source>
</evidence>
<feature type="compositionally biased region" description="Low complexity" evidence="1">
    <location>
        <begin position="474"/>
        <end position="484"/>
    </location>
</feature>
<evidence type="ECO:0000259" key="3">
    <source>
        <dbReference type="PROSITE" id="PS51178"/>
    </source>
</evidence>
<evidence type="ECO:0000256" key="2">
    <source>
        <dbReference type="SAM" id="Phobius"/>
    </source>
</evidence>
<dbReference type="Proteomes" id="UP000020492">
    <property type="component" value="Unassembled WGS sequence"/>
</dbReference>
<dbReference type="Gene3D" id="3.30.10.20">
    <property type="match status" value="3"/>
</dbReference>
<dbReference type="InterPro" id="IPR005543">
    <property type="entry name" value="PASTA_dom"/>
</dbReference>
<reference evidence="4 5" key="1">
    <citation type="submission" date="2014-03" db="EMBL/GenBank/DDBJ databases">
        <title>Draft genome sequence of Deinococcus phoenicis 1P10ME.</title>
        <authorList>
            <person name="Stepanov V.G."/>
            <person name="Vaishampayan P."/>
            <person name="Venkateswaran K."/>
            <person name="Fox G.E."/>
        </authorList>
    </citation>
    <scope>NUCLEOTIDE SEQUENCE [LARGE SCALE GENOMIC DNA]</scope>
    <source>
        <strain evidence="4 5">1P10ME</strain>
    </source>
</reference>
<protein>
    <submittedName>
        <fullName evidence="4">Protein PASTA domain-containing protein</fullName>
    </submittedName>
</protein>
<keyword evidence="5" id="KW-1185">Reference proteome</keyword>
<name>A0A016QNT4_9DEIO</name>
<feature type="transmembrane region" description="Helical" evidence="2">
    <location>
        <begin position="175"/>
        <end position="195"/>
    </location>
</feature>
<proteinExistence type="predicted"/>
<organism evidence="4 5">
    <name type="scientific">Deinococcus phoenicis</name>
    <dbReference type="NCBI Taxonomy" id="1476583"/>
    <lineage>
        <taxon>Bacteria</taxon>
        <taxon>Thermotogati</taxon>
        <taxon>Deinococcota</taxon>
        <taxon>Deinococci</taxon>
        <taxon>Deinococcales</taxon>
        <taxon>Deinococcaceae</taxon>
        <taxon>Deinococcus</taxon>
    </lineage>
</organism>
<evidence type="ECO:0000313" key="4">
    <source>
        <dbReference type="EMBL" id="EYB67815.1"/>
    </source>
</evidence>
<dbReference type="SMART" id="SM00740">
    <property type="entry name" value="PASTA"/>
    <property type="match status" value="3"/>
</dbReference>
<keyword evidence="2" id="KW-0472">Membrane</keyword>
<keyword evidence="2" id="KW-1133">Transmembrane helix</keyword>